<evidence type="ECO:0000313" key="3">
    <source>
        <dbReference type="Proteomes" id="UP000251647"/>
    </source>
</evidence>
<feature type="compositionally biased region" description="Polar residues" evidence="1">
    <location>
        <begin position="133"/>
        <end position="142"/>
    </location>
</feature>
<dbReference type="NCBIfam" id="NF007714">
    <property type="entry name" value="PRK10410.1-2"/>
    <property type="match status" value="1"/>
</dbReference>
<dbReference type="AlphaFoldDB" id="A0A2T3QBE4"/>
<accession>A0A2T3QBE4</accession>
<proteinExistence type="predicted"/>
<dbReference type="Pfam" id="PF11756">
    <property type="entry name" value="YgbA_NO"/>
    <property type="match status" value="1"/>
</dbReference>
<dbReference type="RefSeq" id="WP_036763775.1">
    <property type="nucleotide sequence ID" value="NZ_CP074080.1"/>
</dbReference>
<evidence type="ECO:0000313" key="2">
    <source>
        <dbReference type="EMBL" id="SPY28319.1"/>
    </source>
</evidence>
<gene>
    <name evidence="2" type="ORF">NCTC11647_01408</name>
</gene>
<dbReference type="Proteomes" id="UP000251647">
    <property type="component" value="Unassembled WGS sequence"/>
</dbReference>
<reference evidence="2 3" key="1">
    <citation type="submission" date="2018-06" db="EMBL/GenBank/DDBJ databases">
        <authorList>
            <consortium name="Pathogen Informatics"/>
            <person name="Doyle S."/>
        </authorList>
    </citation>
    <scope>NUCLEOTIDE SEQUENCE [LARGE SCALE GENOMIC DNA]</scope>
    <source>
        <strain evidence="2 3">NCTC11647</strain>
    </source>
</reference>
<dbReference type="InterPro" id="IPR020483">
    <property type="entry name" value="Uncharacterised_YgbA"/>
</dbReference>
<evidence type="ECO:0000256" key="1">
    <source>
        <dbReference type="SAM" id="MobiDB-lite"/>
    </source>
</evidence>
<sequence length="142" mass="16783">MNPVSDIILLGSLQTEFKTIKAMVEIYCKDHHHPKEPEDTICENCQAFLDYAEMRLDRCPYGDEKPTCRVCPIHCYKKEQRELSRTIMRYSGPKMLLKHPILAIRHLLSEKRPIPEQIPENNTNRFKRKQQEKSNTMNKRAD</sequence>
<feature type="region of interest" description="Disordered" evidence="1">
    <location>
        <begin position="113"/>
        <end position="142"/>
    </location>
</feature>
<dbReference type="NCBIfam" id="NF007715">
    <property type="entry name" value="PRK10410.1-3"/>
    <property type="match status" value="1"/>
</dbReference>
<dbReference type="EMBL" id="UATL01000001">
    <property type="protein sequence ID" value="SPY28319.1"/>
    <property type="molecule type" value="Genomic_DNA"/>
</dbReference>
<organism evidence="2 3">
    <name type="scientific">Photobacterium damselae</name>
    <dbReference type="NCBI Taxonomy" id="38293"/>
    <lineage>
        <taxon>Bacteria</taxon>
        <taxon>Pseudomonadati</taxon>
        <taxon>Pseudomonadota</taxon>
        <taxon>Gammaproteobacteria</taxon>
        <taxon>Vibrionales</taxon>
        <taxon>Vibrionaceae</taxon>
        <taxon>Photobacterium</taxon>
    </lineage>
</organism>
<name>A0A2T3QBE4_PHODM</name>
<protein>
    <submittedName>
        <fullName evidence="2">Nitrous oxide-stimulated promoter</fullName>
    </submittedName>
</protein>
<dbReference type="OrthoDB" id="5344095at2"/>